<dbReference type="PROSITE" id="PS51192">
    <property type="entry name" value="HELICASE_ATP_BIND_1"/>
    <property type="match status" value="1"/>
</dbReference>
<feature type="domain" description="Helicase C-terminal" evidence="3">
    <location>
        <begin position="570"/>
        <end position="725"/>
    </location>
</feature>
<proteinExistence type="predicted"/>
<dbReference type="SMART" id="SM00490">
    <property type="entry name" value="HELICc"/>
    <property type="match status" value="1"/>
</dbReference>
<keyword evidence="4" id="KW-0067">ATP-binding</keyword>
<dbReference type="Proteomes" id="UP001370348">
    <property type="component" value="Chromosome"/>
</dbReference>
<keyword evidence="5" id="KW-1185">Reference proteome</keyword>
<protein>
    <submittedName>
        <fullName evidence="4">DEAD/DEAH box helicase</fullName>
    </submittedName>
</protein>
<evidence type="ECO:0000256" key="1">
    <source>
        <dbReference type="ARBA" id="ARBA00022801"/>
    </source>
</evidence>
<reference evidence="4 5" key="1">
    <citation type="submission" date="2021-12" db="EMBL/GenBank/DDBJ databases">
        <title>Discovery of the Pendulisporaceae a myxobacterial family with distinct sporulation behavior and unique specialized metabolism.</title>
        <authorList>
            <person name="Garcia R."/>
            <person name="Popoff A."/>
            <person name="Bader C.D."/>
            <person name="Loehr J."/>
            <person name="Walesch S."/>
            <person name="Walt C."/>
            <person name="Boldt J."/>
            <person name="Bunk B."/>
            <person name="Haeckl F.J.F.P.J."/>
            <person name="Gunesch A.P."/>
            <person name="Birkelbach J."/>
            <person name="Nuebel U."/>
            <person name="Pietschmann T."/>
            <person name="Bach T."/>
            <person name="Mueller R."/>
        </authorList>
    </citation>
    <scope>NUCLEOTIDE SEQUENCE [LARGE SCALE GENOMIC DNA]</scope>
    <source>
        <strain evidence="4 5">MSr11954</strain>
    </source>
</reference>
<dbReference type="Gene3D" id="3.40.50.10810">
    <property type="entry name" value="Tandem AAA-ATPase domain"/>
    <property type="match status" value="1"/>
</dbReference>
<dbReference type="InterPro" id="IPR014001">
    <property type="entry name" value="Helicase_ATP-bd"/>
</dbReference>
<dbReference type="SUPFAM" id="SSF52540">
    <property type="entry name" value="P-loop containing nucleoside triphosphate hydrolases"/>
    <property type="match status" value="2"/>
</dbReference>
<dbReference type="InterPro" id="IPR027417">
    <property type="entry name" value="P-loop_NTPase"/>
</dbReference>
<name>A0ABZ2LRG3_9BACT</name>
<evidence type="ECO:0000259" key="3">
    <source>
        <dbReference type="PROSITE" id="PS51194"/>
    </source>
</evidence>
<dbReference type="InterPro" id="IPR001650">
    <property type="entry name" value="Helicase_C-like"/>
</dbReference>
<dbReference type="CDD" id="cd18012">
    <property type="entry name" value="DEXQc_arch_SWI2_SNF2"/>
    <property type="match status" value="1"/>
</dbReference>
<dbReference type="Pfam" id="PF00271">
    <property type="entry name" value="Helicase_C"/>
    <property type="match status" value="1"/>
</dbReference>
<dbReference type="GO" id="GO:0004386">
    <property type="term" value="F:helicase activity"/>
    <property type="evidence" value="ECO:0007669"/>
    <property type="project" value="UniProtKB-KW"/>
</dbReference>
<dbReference type="PROSITE" id="PS51194">
    <property type="entry name" value="HELICASE_CTER"/>
    <property type="match status" value="1"/>
</dbReference>
<dbReference type="EMBL" id="CP089984">
    <property type="protein sequence ID" value="WXB13508.1"/>
    <property type="molecule type" value="Genomic_DNA"/>
</dbReference>
<feature type="domain" description="Helicase ATP-binding" evidence="2">
    <location>
        <begin position="285"/>
        <end position="445"/>
    </location>
</feature>
<sequence>MVTRMEGLGCSYEEIPMPLITLTFDYCGHDSKDGEPERDRAGEQRARHAIERLGAVDIQCVDDIEPPMDCQADFIVRAFGDDHSYCAFTAHAVPKLRAQGFRVEIDKDYPFQVVDPQTPWFAAIEPCDDELPDWFSLELGVEVDGKRVDLLPLVLELIDRAGEGEGGLTSLERGFPSTYSMRVTDTHNVTMTNERLRALLHVVIELWQGAKPKEGKMVFPGVRAPALVPLHETFREEGTRISWRDPEHVAERAFGVMSRPKKAPRPAALRATLRSYQEEGLAFLQHLRANGVGGVLADDMGLGKTLQTIAHICTEKEQGRLDYPVLIVAPTSLTGNWQRELGKFAPHLKVTLFRGPGRHALWGELPGSDVVITTYPILVRDEERLSKQHFHMAVLDEAQAIKNTTSLANKAIKMIDADHRLCLTGTPVENHLGELWALFDFLNPGLLGDEPSFRRCYRGPIEVLKDEDRLEMLREQIAPYILRRMKREAASELPEKTEMMRLVHLSGNQRELYEQIRVAAHTEVRKVIKSKGLAASAVPIFGALLRLRQVCCDPRLVQLNAARGVRQSAKYDAFFELLEGLLAAGHRVLVFSQFTTMLGLLGDGLAEREIPYLTLTGATVDRQAKCDAFENGLADVFLLSLKAAGTGLNLVSADIVIHYDPWWNPAVQLQATDRAYRIGQQRPVFVYNLAVAGSVEERVMLMQQNKQRVSTMLLGDKPQQTPGLTAEDVETLFSPLEDGERGGHVRATPRVVHAVHEDVSSGAA</sequence>
<accession>A0ABZ2LRG3</accession>
<keyword evidence="4" id="KW-0547">Nucleotide-binding</keyword>
<dbReference type="CDD" id="cd18793">
    <property type="entry name" value="SF2_C_SNF"/>
    <property type="match status" value="1"/>
</dbReference>
<dbReference type="RefSeq" id="WP_394823120.1">
    <property type="nucleotide sequence ID" value="NZ_CP089984.1"/>
</dbReference>
<dbReference type="Pfam" id="PF00176">
    <property type="entry name" value="SNF2-rel_dom"/>
    <property type="match status" value="1"/>
</dbReference>
<dbReference type="InterPro" id="IPR000330">
    <property type="entry name" value="SNF2_N"/>
</dbReference>
<evidence type="ECO:0000259" key="2">
    <source>
        <dbReference type="PROSITE" id="PS51192"/>
    </source>
</evidence>
<dbReference type="SMART" id="SM00487">
    <property type="entry name" value="DEXDc"/>
    <property type="match status" value="1"/>
</dbReference>
<dbReference type="InterPro" id="IPR049730">
    <property type="entry name" value="SNF2/RAD54-like_C"/>
</dbReference>
<keyword evidence="4" id="KW-0347">Helicase</keyword>
<gene>
    <name evidence="4" type="ORF">LZC94_37405</name>
</gene>
<dbReference type="InterPro" id="IPR038718">
    <property type="entry name" value="SNF2-like_sf"/>
</dbReference>
<dbReference type="PANTHER" id="PTHR10799">
    <property type="entry name" value="SNF2/RAD54 HELICASE FAMILY"/>
    <property type="match status" value="1"/>
</dbReference>
<evidence type="ECO:0000313" key="5">
    <source>
        <dbReference type="Proteomes" id="UP001370348"/>
    </source>
</evidence>
<organism evidence="4 5">
    <name type="scientific">Pendulispora albinea</name>
    <dbReference type="NCBI Taxonomy" id="2741071"/>
    <lineage>
        <taxon>Bacteria</taxon>
        <taxon>Pseudomonadati</taxon>
        <taxon>Myxococcota</taxon>
        <taxon>Myxococcia</taxon>
        <taxon>Myxococcales</taxon>
        <taxon>Sorangiineae</taxon>
        <taxon>Pendulisporaceae</taxon>
        <taxon>Pendulispora</taxon>
    </lineage>
</organism>
<keyword evidence="1" id="KW-0378">Hydrolase</keyword>
<evidence type="ECO:0000313" key="4">
    <source>
        <dbReference type="EMBL" id="WXB13508.1"/>
    </source>
</evidence>
<dbReference type="Gene3D" id="3.40.50.300">
    <property type="entry name" value="P-loop containing nucleotide triphosphate hydrolases"/>
    <property type="match status" value="1"/>
</dbReference>